<dbReference type="EMBL" id="LT629763">
    <property type="protein sequence ID" value="SDS22838.1"/>
    <property type="molecule type" value="Genomic_DNA"/>
</dbReference>
<dbReference type="PANTHER" id="PTHR11063">
    <property type="entry name" value="GLUTAMATE SEMIALDEHYDE DEHYDROGENASE"/>
    <property type="match status" value="1"/>
</dbReference>
<comment type="pathway">
    <text evidence="1 7">Amino-acid biosynthesis; L-proline biosynthesis; L-glutamate 5-semialdehyde from L-glutamate: step 2/2.</text>
</comment>
<keyword evidence="3 7" id="KW-0641">Proline biosynthesis</keyword>
<keyword evidence="7" id="KW-0963">Cytoplasm</keyword>
<dbReference type="Proteomes" id="UP000243413">
    <property type="component" value="Chromosome I"/>
</dbReference>
<dbReference type="Gene3D" id="3.40.309.10">
    <property type="entry name" value="Aldehyde Dehydrogenase, Chain A, domain 2"/>
    <property type="match status" value="1"/>
</dbReference>
<feature type="domain" description="Aldehyde dehydrogenase" evidence="8">
    <location>
        <begin position="15"/>
        <end position="285"/>
    </location>
</feature>
<keyword evidence="5 7" id="KW-0560">Oxidoreductase</keyword>
<sequence>MSAEQVVVYMTELGQNARRASRVIARATTAVKNKALLATAEAIEAASDALVAANELDLQAGRDSGLDAAMLDRLALTPARLHAMVEGLRQVASLPDPVGAIRDMKFLPSGIQVGKMRVPLGVIGIIYESRPNVTVEAASLCLKSGNACILRGGSESIHSNRAIASCLREGLAAAGLPNEVVQVVETTDRAAVGALITMPDYVDVIVPRGGKGLIERISKDARVPVIKHLDGICHVYVDDRADLAKAEAIAINAKTHRYGVCNAMETLLVHETVAAEFLPRVAAVYAEKGVELRGCERTCALLPQAVAATEEDWSTEYLAPILSVKMVADMDAAIEHINHYSSQHTDAMVSEDFTRARRFLAEVDSSSVMINASTRFADGFEYGLGAEIGISTDKIHARGPVGLDGLTSEKYVVFGDGHIRQ</sequence>
<keyword evidence="4 7" id="KW-0521">NADP</keyword>
<dbReference type="EMBL" id="BAABWD010000001">
    <property type="protein sequence ID" value="GAA6130837.1"/>
    <property type="molecule type" value="Genomic_DNA"/>
</dbReference>
<protein>
    <recommendedName>
        <fullName evidence="7">Gamma-glutamyl phosphate reductase</fullName>
        <shortName evidence="7">GPR</shortName>
        <ecNumber evidence="7">1.2.1.41</ecNumber>
    </recommendedName>
    <alternativeName>
        <fullName evidence="7">Glutamate-5-semialdehyde dehydrogenase</fullName>
    </alternativeName>
    <alternativeName>
        <fullName evidence="7">Glutamyl-gamma-semialdehyde dehydrogenase</fullName>
        <shortName evidence="7">GSA dehydrogenase</shortName>
    </alternativeName>
</protein>
<organism evidence="10 11">
    <name type="scientific">Halopseudomonas sabulinigri</name>
    <dbReference type="NCBI Taxonomy" id="472181"/>
    <lineage>
        <taxon>Bacteria</taxon>
        <taxon>Pseudomonadati</taxon>
        <taxon>Pseudomonadota</taxon>
        <taxon>Gammaproteobacteria</taxon>
        <taxon>Pseudomonadales</taxon>
        <taxon>Pseudomonadaceae</taxon>
        <taxon>Halopseudomonas</taxon>
    </lineage>
</organism>
<dbReference type="InterPro" id="IPR015590">
    <property type="entry name" value="Aldehyde_DH_dom"/>
</dbReference>
<dbReference type="InterPro" id="IPR000965">
    <property type="entry name" value="GPR_dom"/>
</dbReference>
<gene>
    <name evidence="7" type="primary">proA</name>
    <name evidence="9" type="ORF">NBRC116187_11970</name>
    <name evidence="10" type="ORF">SAMN05216271_1446</name>
</gene>
<evidence type="ECO:0000256" key="7">
    <source>
        <dbReference type="HAMAP-Rule" id="MF_00412"/>
    </source>
</evidence>
<dbReference type="FunFam" id="3.40.309.10:FF:000006">
    <property type="entry name" value="Gamma-glutamyl phosphate reductase"/>
    <property type="match status" value="1"/>
</dbReference>
<dbReference type="GO" id="GO:0004350">
    <property type="term" value="F:glutamate-5-semialdehyde dehydrogenase activity"/>
    <property type="evidence" value="ECO:0007669"/>
    <property type="project" value="UniProtKB-UniRule"/>
</dbReference>
<evidence type="ECO:0000256" key="6">
    <source>
        <dbReference type="ARBA" id="ARBA00049024"/>
    </source>
</evidence>
<dbReference type="Pfam" id="PF00171">
    <property type="entry name" value="Aldedh"/>
    <property type="match status" value="2"/>
</dbReference>
<dbReference type="InterPro" id="IPR016161">
    <property type="entry name" value="Ald_DH/histidinol_DH"/>
</dbReference>
<dbReference type="SUPFAM" id="SSF53720">
    <property type="entry name" value="ALDH-like"/>
    <property type="match status" value="1"/>
</dbReference>
<evidence type="ECO:0000259" key="8">
    <source>
        <dbReference type="Pfam" id="PF00171"/>
    </source>
</evidence>
<evidence type="ECO:0000313" key="9">
    <source>
        <dbReference type="EMBL" id="GAA6130837.1"/>
    </source>
</evidence>
<evidence type="ECO:0000313" key="10">
    <source>
        <dbReference type="EMBL" id="SDS22838.1"/>
    </source>
</evidence>
<keyword evidence="12" id="KW-1185">Reference proteome</keyword>
<proteinExistence type="inferred from homology"/>
<feature type="domain" description="Aldehyde dehydrogenase" evidence="8">
    <location>
        <begin position="309"/>
        <end position="377"/>
    </location>
</feature>
<dbReference type="NCBIfam" id="TIGR00407">
    <property type="entry name" value="proA"/>
    <property type="match status" value="1"/>
</dbReference>
<accession>A0A1H1QH99</accession>
<dbReference type="GO" id="GO:0050661">
    <property type="term" value="F:NADP binding"/>
    <property type="evidence" value="ECO:0007669"/>
    <property type="project" value="InterPro"/>
</dbReference>
<evidence type="ECO:0000313" key="12">
    <source>
        <dbReference type="Proteomes" id="UP001486808"/>
    </source>
</evidence>
<dbReference type="EC" id="1.2.1.41" evidence="7"/>
<dbReference type="PANTHER" id="PTHR11063:SF8">
    <property type="entry name" value="DELTA-1-PYRROLINE-5-CARBOXYLATE SYNTHASE"/>
    <property type="match status" value="1"/>
</dbReference>
<dbReference type="PIRSF" id="PIRSF000151">
    <property type="entry name" value="GPR"/>
    <property type="match status" value="1"/>
</dbReference>
<name>A0A1H1QH99_9GAMM</name>
<dbReference type="Gene3D" id="3.40.605.10">
    <property type="entry name" value="Aldehyde Dehydrogenase, Chain A, domain 1"/>
    <property type="match status" value="1"/>
</dbReference>
<evidence type="ECO:0000256" key="2">
    <source>
        <dbReference type="ARBA" id="ARBA00022605"/>
    </source>
</evidence>
<reference evidence="11" key="1">
    <citation type="submission" date="2016-10" db="EMBL/GenBank/DDBJ databases">
        <authorList>
            <person name="Varghese N."/>
            <person name="Submissions S."/>
        </authorList>
    </citation>
    <scope>NUCLEOTIDE SEQUENCE [LARGE SCALE GENOMIC DNA]</scope>
    <source>
        <strain evidence="11">JCM 14963</strain>
    </source>
</reference>
<evidence type="ECO:0000313" key="11">
    <source>
        <dbReference type="Proteomes" id="UP000243413"/>
    </source>
</evidence>
<comment type="subcellular location">
    <subcellularLocation>
        <location evidence="7">Cytoplasm</location>
    </subcellularLocation>
</comment>
<evidence type="ECO:0000256" key="5">
    <source>
        <dbReference type="ARBA" id="ARBA00023002"/>
    </source>
</evidence>
<reference evidence="9 12" key="3">
    <citation type="submission" date="2024-04" db="EMBL/GenBank/DDBJ databases">
        <title>Draft genome sequence of Halopseudomonas sabulinigri NBRC 116187.</title>
        <authorList>
            <person name="Miyakawa T."/>
            <person name="Kusuya Y."/>
            <person name="Miura T."/>
        </authorList>
    </citation>
    <scope>NUCLEOTIDE SEQUENCE [LARGE SCALE GENOMIC DNA]</scope>
    <source>
        <strain evidence="9 12">4NH20-0042</strain>
    </source>
</reference>
<dbReference type="NCBIfam" id="NF001221">
    <property type="entry name" value="PRK00197.1"/>
    <property type="match status" value="1"/>
</dbReference>
<evidence type="ECO:0000256" key="1">
    <source>
        <dbReference type="ARBA" id="ARBA00004985"/>
    </source>
</evidence>
<evidence type="ECO:0000256" key="4">
    <source>
        <dbReference type="ARBA" id="ARBA00022857"/>
    </source>
</evidence>
<dbReference type="InterPro" id="IPR016163">
    <property type="entry name" value="Ald_DH_C"/>
</dbReference>
<comment type="catalytic activity">
    <reaction evidence="6 7">
        <text>L-glutamate 5-semialdehyde + phosphate + NADP(+) = L-glutamyl 5-phosphate + NADPH + H(+)</text>
        <dbReference type="Rhea" id="RHEA:19541"/>
        <dbReference type="ChEBI" id="CHEBI:15378"/>
        <dbReference type="ChEBI" id="CHEBI:43474"/>
        <dbReference type="ChEBI" id="CHEBI:57783"/>
        <dbReference type="ChEBI" id="CHEBI:58066"/>
        <dbReference type="ChEBI" id="CHEBI:58274"/>
        <dbReference type="ChEBI" id="CHEBI:58349"/>
        <dbReference type="EC" id="1.2.1.41"/>
    </reaction>
</comment>
<dbReference type="CDD" id="cd07079">
    <property type="entry name" value="ALDH_F18-19_ProA-GPR"/>
    <property type="match status" value="1"/>
</dbReference>
<evidence type="ECO:0000256" key="3">
    <source>
        <dbReference type="ARBA" id="ARBA00022650"/>
    </source>
</evidence>
<dbReference type="GO" id="GO:0005737">
    <property type="term" value="C:cytoplasm"/>
    <property type="evidence" value="ECO:0007669"/>
    <property type="project" value="UniProtKB-SubCell"/>
</dbReference>
<reference evidence="10" key="2">
    <citation type="submission" date="2016-10" db="EMBL/GenBank/DDBJ databases">
        <authorList>
            <person name="de Groot N.N."/>
        </authorList>
    </citation>
    <scope>NUCLEOTIDE SEQUENCE [LARGE SCALE GENOMIC DNA]</scope>
    <source>
        <strain evidence="10">JCM 14963</strain>
    </source>
</reference>
<dbReference type="UniPathway" id="UPA00098">
    <property type="reaction ID" value="UER00360"/>
</dbReference>
<dbReference type="GO" id="GO:0055129">
    <property type="term" value="P:L-proline biosynthetic process"/>
    <property type="evidence" value="ECO:0007669"/>
    <property type="project" value="UniProtKB-UniRule"/>
</dbReference>
<comment type="function">
    <text evidence="7">Catalyzes the NADPH-dependent reduction of L-glutamate 5-phosphate into L-glutamate 5-semialdehyde and phosphate. The product spontaneously undergoes cyclization to form 1-pyrroline-5-carboxylate.</text>
</comment>
<dbReference type="STRING" id="472181.SAMN05216271_1446"/>
<dbReference type="RefSeq" id="WP_231702021.1">
    <property type="nucleotide sequence ID" value="NZ_BAABWD010000001.1"/>
</dbReference>
<dbReference type="InterPro" id="IPR016162">
    <property type="entry name" value="Ald_DH_N"/>
</dbReference>
<comment type="similarity">
    <text evidence="7">Belongs to the gamma-glutamyl phosphate reductase family.</text>
</comment>
<keyword evidence="2 7" id="KW-0028">Amino-acid biosynthesis</keyword>
<dbReference type="HAMAP" id="MF_00412">
    <property type="entry name" value="ProA"/>
    <property type="match status" value="1"/>
</dbReference>
<dbReference type="Proteomes" id="UP001486808">
    <property type="component" value="Unassembled WGS sequence"/>
</dbReference>
<dbReference type="AlphaFoldDB" id="A0A1H1QH99"/>
<dbReference type="InterPro" id="IPR012134">
    <property type="entry name" value="Glu-5-SA_DH"/>
</dbReference>